<reference evidence="2 3" key="1">
    <citation type="submission" date="2023-09" db="EMBL/GenBank/DDBJ databases">
        <title>Xinfangfangia sedmenti sp. nov., isolated the sedment.</title>
        <authorList>
            <person name="Xu L."/>
        </authorList>
    </citation>
    <scope>NUCLEOTIDE SEQUENCE [LARGE SCALE GENOMIC DNA]</scope>
    <source>
        <strain evidence="2 3">LG-4</strain>
    </source>
</reference>
<evidence type="ECO:0008006" key="4">
    <source>
        <dbReference type="Google" id="ProtNLM"/>
    </source>
</evidence>
<feature type="coiled-coil region" evidence="1">
    <location>
        <begin position="33"/>
        <end position="73"/>
    </location>
</feature>
<evidence type="ECO:0000313" key="3">
    <source>
        <dbReference type="Proteomes" id="UP001247754"/>
    </source>
</evidence>
<gene>
    <name evidence="2" type="ORF">RGD00_19950</name>
</gene>
<organism evidence="2 3">
    <name type="scientific">Ruixingdingia sedimenti</name>
    <dbReference type="NCBI Taxonomy" id="3073604"/>
    <lineage>
        <taxon>Bacteria</taxon>
        <taxon>Pseudomonadati</taxon>
        <taxon>Pseudomonadota</taxon>
        <taxon>Alphaproteobacteria</taxon>
        <taxon>Rhodobacterales</taxon>
        <taxon>Paracoccaceae</taxon>
        <taxon>Ruixingdingia</taxon>
    </lineage>
</organism>
<keyword evidence="3" id="KW-1185">Reference proteome</keyword>
<dbReference type="Proteomes" id="UP001247754">
    <property type="component" value="Unassembled WGS sequence"/>
</dbReference>
<proteinExistence type="predicted"/>
<protein>
    <recommendedName>
        <fullName evidence="4">Cell division protein FtsL</fullName>
    </recommendedName>
</protein>
<accession>A0ABU1FDC6</accession>
<evidence type="ECO:0000313" key="2">
    <source>
        <dbReference type="EMBL" id="MDR5654890.1"/>
    </source>
</evidence>
<keyword evidence="1" id="KW-0175">Coiled coil</keyword>
<dbReference type="RefSeq" id="WP_310459033.1">
    <property type="nucleotide sequence ID" value="NZ_JAVKPH010000037.1"/>
</dbReference>
<dbReference type="EMBL" id="JAVKPH010000037">
    <property type="protein sequence ID" value="MDR5654890.1"/>
    <property type="molecule type" value="Genomic_DNA"/>
</dbReference>
<evidence type="ECO:0000256" key="1">
    <source>
        <dbReference type="SAM" id="Coils"/>
    </source>
</evidence>
<name>A0ABU1FDC6_9RHOB</name>
<sequence>MIAALLTKNWLRLALAAALALAVGWVVFELRAGARAAARVEQLEQELAAAAQRDRIRAALNAAEALRLEQEQNDRLTFGRLSDEAIADPSAPESALGLRNVQRLNQIR</sequence>
<comment type="caution">
    <text evidence="2">The sequence shown here is derived from an EMBL/GenBank/DDBJ whole genome shotgun (WGS) entry which is preliminary data.</text>
</comment>